<dbReference type="AlphaFoldDB" id="A0A2P5DYN5"/>
<organism evidence="1 2">
    <name type="scientific">Parasponia andersonii</name>
    <name type="common">Sponia andersonii</name>
    <dbReference type="NCBI Taxonomy" id="3476"/>
    <lineage>
        <taxon>Eukaryota</taxon>
        <taxon>Viridiplantae</taxon>
        <taxon>Streptophyta</taxon>
        <taxon>Embryophyta</taxon>
        <taxon>Tracheophyta</taxon>
        <taxon>Spermatophyta</taxon>
        <taxon>Magnoliopsida</taxon>
        <taxon>eudicotyledons</taxon>
        <taxon>Gunneridae</taxon>
        <taxon>Pentapetalae</taxon>
        <taxon>rosids</taxon>
        <taxon>fabids</taxon>
        <taxon>Rosales</taxon>
        <taxon>Cannabaceae</taxon>
        <taxon>Parasponia</taxon>
    </lineage>
</organism>
<sequence length="61" mass="6758">MGKKGVLTSFAVQPLANISTDIHQREFIVGSDIILDLHQDNGHPVNSQNGRLCSKERKEIT</sequence>
<proteinExistence type="predicted"/>
<evidence type="ECO:0000313" key="1">
    <source>
        <dbReference type="EMBL" id="PON78419.1"/>
    </source>
</evidence>
<comment type="caution">
    <text evidence="1">The sequence shown here is derived from an EMBL/GenBank/DDBJ whole genome shotgun (WGS) entry which is preliminary data.</text>
</comment>
<reference evidence="2" key="1">
    <citation type="submission" date="2016-06" db="EMBL/GenBank/DDBJ databases">
        <title>Parallel loss of symbiosis genes in relatives of nitrogen-fixing non-legume Parasponia.</title>
        <authorList>
            <person name="Van Velzen R."/>
            <person name="Holmer R."/>
            <person name="Bu F."/>
            <person name="Rutten L."/>
            <person name="Van Zeijl A."/>
            <person name="Liu W."/>
            <person name="Santuari L."/>
            <person name="Cao Q."/>
            <person name="Sharma T."/>
            <person name="Shen D."/>
            <person name="Roswanjaya Y."/>
            <person name="Wardhani T."/>
            <person name="Kalhor M.S."/>
            <person name="Jansen J."/>
            <person name="Van den Hoogen J."/>
            <person name="Gungor B."/>
            <person name="Hartog M."/>
            <person name="Hontelez J."/>
            <person name="Verver J."/>
            <person name="Yang W.-C."/>
            <person name="Schijlen E."/>
            <person name="Repin R."/>
            <person name="Schilthuizen M."/>
            <person name="Schranz E."/>
            <person name="Heidstra R."/>
            <person name="Miyata K."/>
            <person name="Fedorova E."/>
            <person name="Kohlen W."/>
            <person name="Bisseling T."/>
            <person name="Smit S."/>
            <person name="Geurts R."/>
        </authorList>
    </citation>
    <scope>NUCLEOTIDE SEQUENCE [LARGE SCALE GENOMIC DNA]</scope>
    <source>
        <strain evidence="2">cv. WU1-14</strain>
    </source>
</reference>
<evidence type="ECO:0000313" key="2">
    <source>
        <dbReference type="Proteomes" id="UP000237105"/>
    </source>
</evidence>
<protein>
    <submittedName>
        <fullName evidence="1">Uncharacterized protein</fullName>
    </submittedName>
</protein>
<name>A0A2P5DYN5_PARAD</name>
<keyword evidence="2" id="KW-1185">Reference proteome</keyword>
<accession>A0A2P5DYN5</accession>
<dbReference type="EMBL" id="JXTB01000009">
    <property type="protein sequence ID" value="PON78419.1"/>
    <property type="molecule type" value="Genomic_DNA"/>
</dbReference>
<gene>
    <name evidence="1" type="ORF">PanWU01x14_020570</name>
</gene>
<dbReference type="Proteomes" id="UP000237105">
    <property type="component" value="Unassembled WGS sequence"/>
</dbReference>